<protein>
    <recommendedName>
        <fullName evidence="4">Secreted protein</fullName>
    </recommendedName>
</protein>
<keyword evidence="3" id="KW-1185">Reference proteome</keyword>
<accession>F4X047</accession>
<feature type="chain" id="PRO_5003320759" description="Secreted protein" evidence="1">
    <location>
        <begin position="26"/>
        <end position="80"/>
    </location>
</feature>
<evidence type="ECO:0000256" key="1">
    <source>
        <dbReference type="SAM" id="SignalP"/>
    </source>
</evidence>
<dbReference type="InParanoid" id="F4X047"/>
<dbReference type="Proteomes" id="UP000007755">
    <property type="component" value="Unassembled WGS sequence"/>
</dbReference>
<evidence type="ECO:0000313" key="2">
    <source>
        <dbReference type="EMBL" id="EGI60161.1"/>
    </source>
</evidence>
<proteinExistence type="predicted"/>
<dbReference type="EMBL" id="GL888492">
    <property type="protein sequence ID" value="EGI60161.1"/>
    <property type="molecule type" value="Genomic_DNA"/>
</dbReference>
<keyword evidence="1" id="KW-0732">Signal</keyword>
<organism evidence="3">
    <name type="scientific">Acromyrmex echinatior</name>
    <name type="common">Panamanian leafcutter ant</name>
    <name type="synonym">Acromyrmex octospinosus echinatior</name>
    <dbReference type="NCBI Taxonomy" id="103372"/>
    <lineage>
        <taxon>Eukaryota</taxon>
        <taxon>Metazoa</taxon>
        <taxon>Ecdysozoa</taxon>
        <taxon>Arthropoda</taxon>
        <taxon>Hexapoda</taxon>
        <taxon>Insecta</taxon>
        <taxon>Pterygota</taxon>
        <taxon>Neoptera</taxon>
        <taxon>Endopterygota</taxon>
        <taxon>Hymenoptera</taxon>
        <taxon>Apocrita</taxon>
        <taxon>Aculeata</taxon>
        <taxon>Formicoidea</taxon>
        <taxon>Formicidae</taxon>
        <taxon>Myrmicinae</taxon>
        <taxon>Acromyrmex</taxon>
    </lineage>
</organism>
<dbReference type="AlphaFoldDB" id="F4X047"/>
<sequence length="80" mass="9012">MTLFQLTLDGLIIIRVFMFAFATSAAPPTSEPTTPSSDRIAEDVYDTPNESFKTLVKQSLQTQQVCEKSCINWGHWDKNT</sequence>
<evidence type="ECO:0000313" key="3">
    <source>
        <dbReference type="Proteomes" id="UP000007755"/>
    </source>
</evidence>
<name>F4X047_ACREC</name>
<reference evidence="2" key="1">
    <citation type="submission" date="2011-02" db="EMBL/GenBank/DDBJ databases">
        <title>The genome of the leaf-cutting ant Acromyrmex echinatior suggests key adaptations to social evolution and fungus farming.</title>
        <authorList>
            <person name="Nygaard S."/>
            <person name="Zhang G."/>
        </authorList>
    </citation>
    <scope>NUCLEOTIDE SEQUENCE</scope>
</reference>
<evidence type="ECO:0008006" key="4">
    <source>
        <dbReference type="Google" id="ProtNLM"/>
    </source>
</evidence>
<gene>
    <name evidence="2" type="ORF">G5I_11632</name>
</gene>
<feature type="signal peptide" evidence="1">
    <location>
        <begin position="1"/>
        <end position="25"/>
    </location>
</feature>